<dbReference type="EMBL" id="BQNB010010108">
    <property type="protein sequence ID" value="GJS72829.1"/>
    <property type="molecule type" value="Genomic_DNA"/>
</dbReference>
<dbReference type="Proteomes" id="UP001151760">
    <property type="component" value="Unassembled WGS sequence"/>
</dbReference>
<evidence type="ECO:0000313" key="2">
    <source>
        <dbReference type="EMBL" id="GJS72829.1"/>
    </source>
</evidence>
<feature type="region of interest" description="Disordered" evidence="1">
    <location>
        <begin position="184"/>
        <end position="223"/>
    </location>
</feature>
<accession>A0ABQ4Y5D3</accession>
<reference evidence="2" key="1">
    <citation type="journal article" date="2022" name="Int. J. Mol. Sci.">
        <title>Draft Genome of Tanacetum Coccineum: Genomic Comparison of Closely Related Tanacetum-Family Plants.</title>
        <authorList>
            <person name="Yamashiro T."/>
            <person name="Shiraishi A."/>
            <person name="Nakayama K."/>
            <person name="Satake H."/>
        </authorList>
    </citation>
    <scope>NUCLEOTIDE SEQUENCE</scope>
</reference>
<protein>
    <submittedName>
        <fullName evidence="2">Uncharacterized protein</fullName>
    </submittedName>
</protein>
<keyword evidence="3" id="KW-1185">Reference proteome</keyword>
<reference evidence="2" key="2">
    <citation type="submission" date="2022-01" db="EMBL/GenBank/DDBJ databases">
        <authorList>
            <person name="Yamashiro T."/>
            <person name="Shiraishi A."/>
            <person name="Satake H."/>
            <person name="Nakayama K."/>
        </authorList>
    </citation>
    <scope>NUCLEOTIDE SEQUENCE</scope>
</reference>
<evidence type="ECO:0000313" key="3">
    <source>
        <dbReference type="Proteomes" id="UP001151760"/>
    </source>
</evidence>
<evidence type="ECO:0000256" key="1">
    <source>
        <dbReference type="SAM" id="MobiDB-lite"/>
    </source>
</evidence>
<feature type="non-terminal residue" evidence="2">
    <location>
        <position position="223"/>
    </location>
</feature>
<gene>
    <name evidence="2" type="ORF">Tco_0705670</name>
</gene>
<sequence>MEMVKTRHDKITNRIEDYPSFCNLDRKIHVNDAYNLRFFCMIGTFHQRPPVKGVDLCMADSHTGNHLEDDFTPLETIQRSYSVIRERISFELEGETIESGGGGLKTSWEYRPKRPLIYHRGQEMDFRSFMIQGVNGEFNFLPEGGFDDNQGSFFVKSVNNETLIIDAEPISVVLPANVADNIVDSSNTSSDDELPPVHPATSSLPEASKVVSDAPTPLDETDI</sequence>
<proteinExistence type="predicted"/>
<name>A0ABQ4Y5D3_9ASTR</name>
<organism evidence="2 3">
    <name type="scientific">Tanacetum coccineum</name>
    <dbReference type="NCBI Taxonomy" id="301880"/>
    <lineage>
        <taxon>Eukaryota</taxon>
        <taxon>Viridiplantae</taxon>
        <taxon>Streptophyta</taxon>
        <taxon>Embryophyta</taxon>
        <taxon>Tracheophyta</taxon>
        <taxon>Spermatophyta</taxon>
        <taxon>Magnoliopsida</taxon>
        <taxon>eudicotyledons</taxon>
        <taxon>Gunneridae</taxon>
        <taxon>Pentapetalae</taxon>
        <taxon>asterids</taxon>
        <taxon>campanulids</taxon>
        <taxon>Asterales</taxon>
        <taxon>Asteraceae</taxon>
        <taxon>Asteroideae</taxon>
        <taxon>Anthemideae</taxon>
        <taxon>Anthemidinae</taxon>
        <taxon>Tanacetum</taxon>
    </lineage>
</organism>
<comment type="caution">
    <text evidence="2">The sequence shown here is derived from an EMBL/GenBank/DDBJ whole genome shotgun (WGS) entry which is preliminary data.</text>
</comment>